<dbReference type="GO" id="GO:0006508">
    <property type="term" value="P:proteolysis"/>
    <property type="evidence" value="ECO:0007669"/>
    <property type="project" value="UniProtKB-KW"/>
</dbReference>
<dbReference type="InterPro" id="IPR018511">
    <property type="entry name" value="Hemolysin-typ_Ca-bd_CS"/>
</dbReference>
<dbReference type="GO" id="GO:0090729">
    <property type="term" value="F:toxin activity"/>
    <property type="evidence" value="ECO:0007669"/>
    <property type="project" value="UniProtKB-KW"/>
</dbReference>
<evidence type="ECO:0000256" key="6">
    <source>
        <dbReference type="ARBA" id="ARBA00023026"/>
    </source>
</evidence>
<evidence type="ECO:0000256" key="5">
    <source>
        <dbReference type="ARBA" id="ARBA00022737"/>
    </source>
</evidence>
<evidence type="ECO:0000313" key="8">
    <source>
        <dbReference type="EMBL" id="AFL51454.1"/>
    </source>
</evidence>
<name>I3X6E8_SINF2</name>
<proteinExistence type="predicted"/>
<dbReference type="Pfam" id="PF00353">
    <property type="entry name" value="HemolysinCabind"/>
    <property type="match status" value="5"/>
</dbReference>
<dbReference type="eggNOG" id="COG2931">
    <property type="taxonomic scope" value="Bacteria"/>
</dbReference>
<dbReference type="GO" id="GO:0005576">
    <property type="term" value="C:extracellular region"/>
    <property type="evidence" value="ECO:0007669"/>
    <property type="project" value="UniProtKB-SubCell"/>
</dbReference>
<keyword evidence="6" id="KW-0843">Virulence</keyword>
<dbReference type="PROSITE" id="PS00330">
    <property type="entry name" value="HEMOLYSIN_CALCIUM"/>
    <property type="match status" value="4"/>
</dbReference>
<evidence type="ECO:0000256" key="7">
    <source>
        <dbReference type="ARBA" id="ARBA00023136"/>
    </source>
</evidence>
<dbReference type="PRINTS" id="PR00313">
    <property type="entry name" value="CABNDNGRPT"/>
</dbReference>
<evidence type="ECO:0000256" key="3">
    <source>
        <dbReference type="ARBA" id="ARBA00022525"/>
    </source>
</evidence>
<dbReference type="GO" id="GO:0016020">
    <property type="term" value="C:membrane"/>
    <property type="evidence" value="ECO:0007669"/>
    <property type="project" value="UniProtKB-SubCell"/>
</dbReference>
<dbReference type="HOGENOM" id="CLU_038932_0_0_5"/>
<evidence type="ECO:0000256" key="1">
    <source>
        <dbReference type="ARBA" id="ARBA00004370"/>
    </source>
</evidence>
<comment type="subcellular location">
    <subcellularLocation>
        <location evidence="1">Membrane</location>
    </subcellularLocation>
    <subcellularLocation>
        <location evidence="2">Secreted</location>
    </subcellularLocation>
</comment>
<evidence type="ECO:0000256" key="2">
    <source>
        <dbReference type="ARBA" id="ARBA00004613"/>
    </source>
</evidence>
<dbReference type="Proteomes" id="UP000006180">
    <property type="component" value="Chromosome"/>
</dbReference>
<dbReference type="InterPro" id="IPR003995">
    <property type="entry name" value="RTX_toxin_determinant-A"/>
</dbReference>
<dbReference type="PANTHER" id="PTHR38340:SF1">
    <property type="entry name" value="S-LAYER PROTEIN"/>
    <property type="match status" value="1"/>
</dbReference>
<keyword evidence="3" id="KW-0964">Secreted</keyword>
<dbReference type="AlphaFoldDB" id="I3X6E8"/>
<keyword evidence="5" id="KW-0677">Repeat</keyword>
<accession>I3X6E8</accession>
<sequence>MRDFDFSSLLYGDSYSRSSTSLTVYYGSWADQFRGTGFKYDSNGFPTAGTVTSYAILYNGIRMAIVSGASIAATKIAAAAKTSSLSDDIAIISTALAGDDVIDGGEEGNYLRGHAGNDVISGGSSSDDLYGDDGSDTLYGKSSVDYLYGGNGNDKLNGGASYDYVYGGAGSDTATYAGASAGVTASLADPSSNTADAQWDSYSSIENLEGSSYADRLEGDANANTLTGGAGSDELVGGAGNDTLIGGMGADELFGESGFDTASYATATVGVTASLANASANTNEAAGDVYSSIEVLVGSKFNDTLFGNAGANNLFGGDGNDTLIGGAGADVHYGANGIDTVSYAGATLGVIANMGDISVNTNDATGDKYDSIENLVGSNYADKLYGTTGANNITGGNGNDLLHGYSGNDVIYGGAGADQLYGGYGADKFIFRALSDSSAVSSDTVFDFLLSEQDRIDLSAIDANSSVAGNQAFSFIGVAAFSGSAGQLRVVKQTSDTYIYGDLNGDKVADLKIHLDDAVTLTKDYFMA</sequence>
<dbReference type="InterPro" id="IPR050557">
    <property type="entry name" value="RTX_toxin/Mannuronan_C5-epim"/>
</dbReference>
<protein>
    <submittedName>
        <fullName evidence="8">Putative protease</fullName>
    </submittedName>
</protein>
<dbReference type="PRINTS" id="PR01488">
    <property type="entry name" value="RTXTOXINA"/>
</dbReference>
<reference evidence="8 9" key="1">
    <citation type="journal article" date="2012" name="J. Bacteriol.">
        <title>Complete genome sequence of the broad-host-range strain Sinorhizobium fredii USDA257.</title>
        <authorList>
            <person name="Schuldes J."/>
            <person name="Rodriguez Orbegoso M."/>
            <person name="Schmeisser C."/>
            <person name="Krishnan H.B."/>
            <person name="Daniel R."/>
            <person name="Streit W.R."/>
        </authorList>
    </citation>
    <scope>NUCLEOTIDE SEQUENCE [LARGE SCALE GENOMIC DNA]</scope>
    <source>
        <strain evidence="8 9">USDA 257</strain>
    </source>
</reference>
<dbReference type="EMBL" id="CP003563">
    <property type="protein sequence ID" value="AFL51454.1"/>
    <property type="molecule type" value="Genomic_DNA"/>
</dbReference>
<evidence type="ECO:0000313" key="9">
    <source>
        <dbReference type="Proteomes" id="UP000006180"/>
    </source>
</evidence>
<dbReference type="PATRIC" id="fig|1185652.3.peg.2993"/>
<dbReference type="KEGG" id="sfd:USDA257_c28830"/>
<dbReference type="SUPFAM" id="SSF51120">
    <property type="entry name" value="beta-Roll"/>
    <property type="match status" value="3"/>
</dbReference>
<dbReference type="GO" id="GO:0005509">
    <property type="term" value="F:calcium ion binding"/>
    <property type="evidence" value="ECO:0007669"/>
    <property type="project" value="InterPro"/>
</dbReference>
<dbReference type="InterPro" id="IPR011049">
    <property type="entry name" value="Serralysin-like_metalloprot_C"/>
</dbReference>
<keyword evidence="4" id="KW-0800">Toxin</keyword>
<dbReference type="Gene3D" id="2.150.10.10">
    <property type="entry name" value="Serralysin-like metalloprotease, C-terminal"/>
    <property type="match status" value="4"/>
</dbReference>
<keyword evidence="7" id="KW-0472">Membrane</keyword>
<dbReference type="PANTHER" id="PTHR38340">
    <property type="entry name" value="S-LAYER PROTEIN"/>
    <property type="match status" value="1"/>
</dbReference>
<keyword evidence="8" id="KW-0645">Protease</keyword>
<dbReference type="GO" id="GO:0008233">
    <property type="term" value="F:peptidase activity"/>
    <property type="evidence" value="ECO:0007669"/>
    <property type="project" value="UniProtKB-KW"/>
</dbReference>
<gene>
    <name evidence="8" type="ORF">USDA257_c28830</name>
</gene>
<dbReference type="InterPro" id="IPR001343">
    <property type="entry name" value="Hemolysn_Ca-bd"/>
</dbReference>
<dbReference type="STRING" id="1185652.USDA257_c28830"/>
<evidence type="ECO:0000256" key="4">
    <source>
        <dbReference type="ARBA" id="ARBA00022656"/>
    </source>
</evidence>
<organism evidence="8 9">
    <name type="scientific">Sinorhizobium fredii (strain USDA 257)</name>
    <dbReference type="NCBI Taxonomy" id="1185652"/>
    <lineage>
        <taxon>Bacteria</taxon>
        <taxon>Pseudomonadati</taxon>
        <taxon>Pseudomonadota</taxon>
        <taxon>Alphaproteobacteria</taxon>
        <taxon>Hyphomicrobiales</taxon>
        <taxon>Rhizobiaceae</taxon>
        <taxon>Sinorhizobium/Ensifer group</taxon>
        <taxon>Sinorhizobium</taxon>
    </lineage>
</organism>
<keyword evidence="8" id="KW-0378">Hydrolase</keyword>